<dbReference type="InterPro" id="IPR038619">
    <property type="entry name" value="MraZ_sf"/>
</dbReference>
<name>A0A0K1PEA8_9BACT</name>
<evidence type="ECO:0000256" key="4">
    <source>
        <dbReference type="ARBA" id="ARBA00023015"/>
    </source>
</evidence>
<dbReference type="GO" id="GO:0003700">
    <property type="term" value="F:DNA-binding transcription factor activity"/>
    <property type="evidence" value="ECO:0007669"/>
    <property type="project" value="UniProtKB-UniRule"/>
</dbReference>
<dbReference type="CDD" id="cd16320">
    <property type="entry name" value="MraZ_N"/>
    <property type="match status" value="1"/>
</dbReference>
<evidence type="ECO:0000313" key="9">
    <source>
        <dbReference type="EMBL" id="AKU91873.1"/>
    </source>
</evidence>
<dbReference type="Proteomes" id="UP000055590">
    <property type="component" value="Chromosome"/>
</dbReference>
<dbReference type="STRING" id="1391653.AKJ08_2260"/>
<evidence type="ECO:0000313" key="10">
    <source>
        <dbReference type="Proteomes" id="UP000055590"/>
    </source>
</evidence>
<dbReference type="HAMAP" id="MF_01008">
    <property type="entry name" value="MraZ"/>
    <property type="match status" value="1"/>
</dbReference>
<dbReference type="InterPro" id="IPR037914">
    <property type="entry name" value="SpoVT-AbrB_sf"/>
</dbReference>
<keyword evidence="6 7" id="KW-0804">Transcription</keyword>
<feature type="domain" description="SpoVT-AbrB" evidence="8">
    <location>
        <begin position="85"/>
        <end position="128"/>
    </location>
</feature>
<dbReference type="KEGG" id="vin:AKJ08_2260"/>
<dbReference type="InterPro" id="IPR003444">
    <property type="entry name" value="MraZ"/>
</dbReference>
<keyword evidence="2 7" id="KW-0963">Cytoplasm</keyword>
<dbReference type="PANTHER" id="PTHR34701">
    <property type="entry name" value="TRANSCRIPTIONAL REGULATOR MRAZ"/>
    <property type="match status" value="1"/>
</dbReference>
<reference evidence="9 10" key="1">
    <citation type="submission" date="2015-08" db="EMBL/GenBank/DDBJ databases">
        <authorList>
            <person name="Babu N.S."/>
            <person name="Beckwith C.J."/>
            <person name="Beseler K.G."/>
            <person name="Brison A."/>
            <person name="Carone J.V."/>
            <person name="Caskin T.P."/>
            <person name="Diamond M."/>
            <person name="Durham M.E."/>
            <person name="Foxe J.M."/>
            <person name="Go M."/>
            <person name="Henderson B.A."/>
            <person name="Jones I.B."/>
            <person name="McGettigan J.A."/>
            <person name="Micheletti S.J."/>
            <person name="Nasrallah M.E."/>
            <person name="Ortiz D."/>
            <person name="Piller C.R."/>
            <person name="Privatt S.R."/>
            <person name="Schneider S.L."/>
            <person name="Sharp S."/>
            <person name="Smith T.C."/>
            <person name="Stanton J.D."/>
            <person name="Ullery H.E."/>
            <person name="Wilson R.J."/>
            <person name="Serrano M.G."/>
            <person name="Buck G."/>
            <person name="Lee V."/>
            <person name="Wang Y."/>
            <person name="Carvalho R."/>
            <person name="Voegtly L."/>
            <person name="Shi R."/>
            <person name="Duckworth R."/>
            <person name="Johnson A."/>
            <person name="Loviza R."/>
            <person name="Walstead R."/>
            <person name="Shah Z."/>
            <person name="Kiflezghi M."/>
            <person name="Wade K."/>
            <person name="Ball S.L."/>
            <person name="Bradley K.W."/>
            <person name="Asai D.J."/>
            <person name="Bowman C.A."/>
            <person name="Russell D.A."/>
            <person name="Pope W.H."/>
            <person name="Jacobs-Sera D."/>
            <person name="Hendrix R.W."/>
            <person name="Hatfull G.F."/>
        </authorList>
    </citation>
    <scope>NUCLEOTIDE SEQUENCE [LARGE SCALE GENOMIC DNA]</scope>
    <source>
        <strain evidence="9 10">DSM 27710</strain>
    </source>
</reference>
<dbReference type="AlphaFoldDB" id="A0A0K1PEA8"/>
<dbReference type="RefSeq" id="WP_050726122.1">
    <property type="nucleotide sequence ID" value="NZ_CP012332.1"/>
</dbReference>
<dbReference type="PANTHER" id="PTHR34701:SF1">
    <property type="entry name" value="TRANSCRIPTIONAL REGULATOR MRAZ"/>
    <property type="match status" value="1"/>
</dbReference>
<evidence type="ECO:0000256" key="5">
    <source>
        <dbReference type="ARBA" id="ARBA00023125"/>
    </source>
</evidence>
<dbReference type="Gene3D" id="3.40.1550.20">
    <property type="entry name" value="Transcriptional regulator MraZ domain"/>
    <property type="match status" value="1"/>
</dbReference>
<accession>A0A0K1PEA8</accession>
<sequence length="152" mass="16881">MFRGTFEHAIDAKGRTSLPAKFREVLAAKYGGAEGQTLVVAPSPLDPCLRAYPMEEWQAVEETLAARGNFDPKLNTLLRLFVGGAHETPVDKLGRMLMAPSLREHGSLTKDVAFVGSLKFIEIWDAEAYRVWKLKQREQVENLARALGDLGL</sequence>
<protein>
    <recommendedName>
        <fullName evidence="1 7">Transcriptional regulator MraZ</fullName>
    </recommendedName>
</protein>
<organism evidence="9 10">
    <name type="scientific">Vulgatibacter incomptus</name>
    <dbReference type="NCBI Taxonomy" id="1391653"/>
    <lineage>
        <taxon>Bacteria</taxon>
        <taxon>Pseudomonadati</taxon>
        <taxon>Myxococcota</taxon>
        <taxon>Myxococcia</taxon>
        <taxon>Myxococcales</taxon>
        <taxon>Cystobacterineae</taxon>
        <taxon>Vulgatibacteraceae</taxon>
        <taxon>Vulgatibacter</taxon>
    </lineage>
</organism>
<proteinExistence type="inferred from homology"/>
<dbReference type="InterPro" id="IPR020603">
    <property type="entry name" value="MraZ_dom"/>
</dbReference>
<dbReference type="GO" id="GO:0051301">
    <property type="term" value="P:cell division"/>
    <property type="evidence" value="ECO:0007669"/>
    <property type="project" value="UniProtKB-KW"/>
</dbReference>
<keyword evidence="5 7" id="KW-0238">DNA-binding</keyword>
<comment type="similarity">
    <text evidence="7">Belongs to the MraZ family.</text>
</comment>
<keyword evidence="9" id="KW-0131">Cell cycle</keyword>
<dbReference type="NCBIfam" id="TIGR00242">
    <property type="entry name" value="division/cell wall cluster transcriptional repressor MraZ"/>
    <property type="match status" value="1"/>
</dbReference>
<feature type="domain" description="SpoVT-AbrB" evidence="8">
    <location>
        <begin position="5"/>
        <end position="56"/>
    </location>
</feature>
<evidence type="ECO:0000256" key="3">
    <source>
        <dbReference type="ARBA" id="ARBA00022737"/>
    </source>
</evidence>
<comment type="subcellular location">
    <subcellularLocation>
        <location evidence="7">Cytoplasm</location>
        <location evidence="7">Nucleoid</location>
    </subcellularLocation>
</comment>
<comment type="subunit">
    <text evidence="7">Forms oligomers.</text>
</comment>
<keyword evidence="10" id="KW-1185">Reference proteome</keyword>
<dbReference type="PROSITE" id="PS51740">
    <property type="entry name" value="SPOVT_ABRB"/>
    <property type="match status" value="2"/>
</dbReference>
<evidence type="ECO:0000256" key="6">
    <source>
        <dbReference type="ARBA" id="ARBA00023163"/>
    </source>
</evidence>
<keyword evidence="4 7" id="KW-0805">Transcription regulation</keyword>
<dbReference type="Pfam" id="PF02381">
    <property type="entry name" value="MraZ"/>
    <property type="match status" value="2"/>
</dbReference>
<dbReference type="EMBL" id="CP012332">
    <property type="protein sequence ID" value="AKU91873.1"/>
    <property type="molecule type" value="Genomic_DNA"/>
</dbReference>
<keyword evidence="3" id="KW-0677">Repeat</keyword>
<dbReference type="GO" id="GO:0005737">
    <property type="term" value="C:cytoplasm"/>
    <property type="evidence" value="ECO:0007669"/>
    <property type="project" value="UniProtKB-UniRule"/>
</dbReference>
<dbReference type="PATRIC" id="fig|1391653.3.peg.2359"/>
<evidence type="ECO:0000256" key="1">
    <source>
        <dbReference type="ARBA" id="ARBA00013860"/>
    </source>
</evidence>
<dbReference type="InterPro" id="IPR007159">
    <property type="entry name" value="SpoVT-AbrB_dom"/>
</dbReference>
<dbReference type="CDD" id="cd16321">
    <property type="entry name" value="MraZ_C"/>
    <property type="match status" value="1"/>
</dbReference>
<evidence type="ECO:0000259" key="8">
    <source>
        <dbReference type="PROSITE" id="PS51740"/>
    </source>
</evidence>
<dbReference type="GO" id="GO:2000143">
    <property type="term" value="P:negative regulation of DNA-templated transcription initiation"/>
    <property type="evidence" value="ECO:0007669"/>
    <property type="project" value="TreeGrafter"/>
</dbReference>
<keyword evidence="9" id="KW-0132">Cell division</keyword>
<dbReference type="SUPFAM" id="SSF89447">
    <property type="entry name" value="AbrB/MazE/MraZ-like"/>
    <property type="match status" value="1"/>
</dbReference>
<dbReference type="GO" id="GO:0000976">
    <property type="term" value="F:transcription cis-regulatory region binding"/>
    <property type="evidence" value="ECO:0007669"/>
    <property type="project" value="TreeGrafter"/>
</dbReference>
<gene>
    <name evidence="7" type="primary">mraZ</name>
    <name evidence="9" type="ORF">AKJ08_2260</name>
</gene>
<evidence type="ECO:0000256" key="2">
    <source>
        <dbReference type="ARBA" id="ARBA00022490"/>
    </source>
</evidence>
<dbReference type="InterPro" id="IPR035644">
    <property type="entry name" value="MraZ_C"/>
</dbReference>
<evidence type="ECO:0000256" key="7">
    <source>
        <dbReference type="HAMAP-Rule" id="MF_01008"/>
    </source>
</evidence>
<dbReference type="GO" id="GO:0009295">
    <property type="term" value="C:nucleoid"/>
    <property type="evidence" value="ECO:0007669"/>
    <property type="project" value="UniProtKB-SubCell"/>
</dbReference>
<dbReference type="InterPro" id="IPR035642">
    <property type="entry name" value="MraZ_N"/>
</dbReference>